<evidence type="ECO:0000313" key="1">
    <source>
        <dbReference type="EMBL" id="SUZ88397.1"/>
    </source>
</evidence>
<dbReference type="AlphaFoldDB" id="A0A381REW9"/>
<protein>
    <submittedName>
        <fullName evidence="1">Uncharacterized protein</fullName>
    </submittedName>
</protein>
<dbReference type="EMBL" id="UINC01001768">
    <property type="protein sequence ID" value="SUZ88397.1"/>
    <property type="molecule type" value="Genomic_DNA"/>
</dbReference>
<accession>A0A381REW9</accession>
<gene>
    <name evidence="1" type="ORF">METZ01_LOCUS41251</name>
</gene>
<proteinExistence type="predicted"/>
<sequence>MRYGVSTLQVVRVHPEPVEGRPSVKSLTGLVFAVNLLAQWIPVFAGATL</sequence>
<name>A0A381REW9_9ZZZZ</name>
<organism evidence="1">
    <name type="scientific">marine metagenome</name>
    <dbReference type="NCBI Taxonomy" id="408172"/>
    <lineage>
        <taxon>unclassified sequences</taxon>
        <taxon>metagenomes</taxon>
        <taxon>ecological metagenomes</taxon>
    </lineage>
</organism>
<reference evidence="1" key="1">
    <citation type="submission" date="2018-05" db="EMBL/GenBank/DDBJ databases">
        <authorList>
            <person name="Lanie J.A."/>
            <person name="Ng W.-L."/>
            <person name="Kazmierczak K.M."/>
            <person name="Andrzejewski T.M."/>
            <person name="Davidsen T.M."/>
            <person name="Wayne K.J."/>
            <person name="Tettelin H."/>
            <person name="Glass J.I."/>
            <person name="Rusch D."/>
            <person name="Podicherti R."/>
            <person name="Tsui H.-C.T."/>
            <person name="Winkler M.E."/>
        </authorList>
    </citation>
    <scope>NUCLEOTIDE SEQUENCE</scope>
</reference>